<protein>
    <submittedName>
        <fullName evidence="2">DUF4261 domain-containing protein</fullName>
    </submittedName>
</protein>
<evidence type="ECO:0000259" key="1">
    <source>
        <dbReference type="Pfam" id="PF14080"/>
    </source>
</evidence>
<dbReference type="Pfam" id="PF14080">
    <property type="entry name" value="DUF4261"/>
    <property type="match status" value="1"/>
</dbReference>
<accession>A0A412WWW6</accession>
<proteinExistence type="predicted"/>
<dbReference type="STRING" id="1121130.GCA_000519105_02861"/>
<evidence type="ECO:0000313" key="2">
    <source>
        <dbReference type="EMBL" id="RGV32005.1"/>
    </source>
</evidence>
<dbReference type="EMBL" id="QRZA01000025">
    <property type="protein sequence ID" value="RGV32005.1"/>
    <property type="molecule type" value="Genomic_DNA"/>
</dbReference>
<dbReference type="InterPro" id="IPR025357">
    <property type="entry name" value="DUF4261"/>
</dbReference>
<dbReference type="AlphaFoldDB" id="A0A412WWW6"/>
<dbReference type="Proteomes" id="UP000283589">
    <property type="component" value="Unassembled WGS sequence"/>
</dbReference>
<feature type="domain" description="DUF4261" evidence="1">
    <location>
        <begin position="206"/>
        <end position="286"/>
    </location>
</feature>
<dbReference type="RefSeq" id="WP_118261156.1">
    <property type="nucleotide sequence ID" value="NZ_CALBWO010000072.1"/>
</dbReference>
<name>A0A412WWW6_9BACT</name>
<comment type="caution">
    <text evidence="2">The sequence shown here is derived from an EMBL/GenBank/DDBJ whole genome shotgun (WGS) entry which is preliminary data.</text>
</comment>
<reference evidence="2 3" key="1">
    <citation type="submission" date="2018-08" db="EMBL/GenBank/DDBJ databases">
        <title>A genome reference for cultivated species of the human gut microbiota.</title>
        <authorList>
            <person name="Zou Y."/>
            <person name="Xue W."/>
            <person name="Luo G."/>
        </authorList>
    </citation>
    <scope>NUCLEOTIDE SEQUENCE [LARGE SCALE GENOMIC DNA]</scope>
    <source>
        <strain evidence="2 3">AF14-49</strain>
    </source>
</reference>
<organism evidence="2 3">
    <name type="scientific">Butyricimonas virosa</name>
    <dbReference type="NCBI Taxonomy" id="544645"/>
    <lineage>
        <taxon>Bacteria</taxon>
        <taxon>Pseudomonadati</taxon>
        <taxon>Bacteroidota</taxon>
        <taxon>Bacteroidia</taxon>
        <taxon>Bacteroidales</taxon>
        <taxon>Odoribacteraceae</taxon>
        <taxon>Butyricimonas</taxon>
    </lineage>
</organism>
<gene>
    <name evidence="2" type="ORF">DWW18_15510</name>
</gene>
<sequence>MDDQQKDQEVFRQNLNEKGNFQTLFQIYLLFTHKGSRPDGKDIQKTLLSKFEKVDIVANVKDSLSTFAIWKYIVEYKDNQRLPAQVLMSDFENFDSNNIDLMQRSQLWDCPEKDEILANCKYKIMLSDFMASGLPYKERCAMLTEWLETTLELFPDCVAVWTPSSGKLLTREQVLNNPWAAPARFLHFGMNIRFFNIQNTNDMMVDTLGLYAIGLPDIQYHFHDLDPNAVVNHAYNAAAYIFDTNASIKDGETIDGISEQGIDRSIQWKCQYERSLIQPDREVMDICPGEYAAGERE</sequence>
<evidence type="ECO:0000313" key="3">
    <source>
        <dbReference type="Proteomes" id="UP000283589"/>
    </source>
</evidence>